<dbReference type="AlphaFoldDB" id="A0A2I1CSX5"/>
<evidence type="ECO:0000313" key="3">
    <source>
        <dbReference type="Proteomes" id="UP000234254"/>
    </source>
</evidence>
<feature type="region of interest" description="Disordered" evidence="1">
    <location>
        <begin position="158"/>
        <end position="180"/>
    </location>
</feature>
<comment type="caution">
    <text evidence="2">The sequence shown here is derived from an EMBL/GenBank/DDBJ whole genome shotgun (WGS) entry which is preliminary data.</text>
</comment>
<dbReference type="GeneID" id="36543690"/>
<reference evidence="2" key="1">
    <citation type="submission" date="2016-12" db="EMBL/GenBank/DDBJ databases">
        <title>The genomes of Aspergillus section Nigri reveals drivers in fungal speciation.</title>
        <authorList>
            <consortium name="DOE Joint Genome Institute"/>
            <person name="Vesth T.C."/>
            <person name="Nybo J."/>
            <person name="Theobald S."/>
            <person name="Brandl J."/>
            <person name="Frisvad J.C."/>
            <person name="Nielsen K.F."/>
            <person name="Lyhne E.K."/>
            <person name="Kogle M.E."/>
            <person name="Kuo A."/>
            <person name="Riley R."/>
            <person name="Clum A."/>
            <person name="Nolan M."/>
            <person name="Lipzen A."/>
            <person name="Salamov A."/>
            <person name="Henrissat B."/>
            <person name="Wiebenga A."/>
            <person name="De vries R.P."/>
            <person name="Grigoriev I.V."/>
            <person name="Mortensen U.H."/>
            <person name="Andersen M.R."/>
            <person name="Baker S.E."/>
        </authorList>
    </citation>
    <scope>NUCLEOTIDE SEQUENCE</scope>
    <source>
        <strain evidence="2">IBT 28561</strain>
    </source>
</reference>
<keyword evidence="3" id="KW-1185">Reference proteome</keyword>
<protein>
    <submittedName>
        <fullName evidence="2">Uncharacterized protein</fullName>
    </submittedName>
</protein>
<evidence type="ECO:0000256" key="1">
    <source>
        <dbReference type="SAM" id="MobiDB-lite"/>
    </source>
</evidence>
<dbReference type="EMBL" id="MSFM01000013">
    <property type="protein sequence ID" value="PKY00730.1"/>
    <property type="molecule type" value="Genomic_DNA"/>
</dbReference>
<accession>A0A2I1CSX5</accession>
<gene>
    <name evidence="2" type="ORF">P168DRAFT_284900</name>
</gene>
<dbReference type="Proteomes" id="UP000234254">
    <property type="component" value="Unassembled WGS sequence"/>
</dbReference>
<name>A0A2I1CSX5_ASPC2</name>
<dbReference type="RefSeq" id="XP_024689324.1">
    <property type="nucleotide sequence ID" value="XM_024836166.1"/>
</dbReference>
<dbReference type="VEuPathDB" id="FungiDB:P168DRAFT_284900"/>
<organism evidence="2 3">
    <name type="scientific">Aspergillus campestris (strain IBT 28561)</name>
    <dbReference type="NCBI Taxonomy" id="1392248"/>
    <lineage>
        <taxon>Eukaryota</taxon>
        <taxon>Fungi</taxon>
        <taxon>Dikarya</taxon>
        <taxon>Ascomycota</taxon>
        <taxon>Pezizomycotina</taxon>
        <taxon>Eurotiomycetes</taxon>
        <taxon>Eurotiomycetidae</taxon>
        <taxon>Eurotiales</taxon>
        <taxon>Aspergillaceae</taxon>
        <taxon>Aspergillus</taxon>
        <taxon>Aspergillus subgen. Circumdati</taxon>
    </lineage>
</organism>
<sequence>MPYNLAELANLFRWPLQTGIHPRNAPAHMTRRTFMFQLLSQQDTTSFFYGDMGCFIAICRTWSRMTHHEAPSLPLSRLCSEALPVVEFSYGAAGDRLWGPLCEEFHLHDQESECCAPEPLAKLAACCGRPPRVLDSVGTHTCAAGRIILLGGKRAKETRHTDKVTKPSPNFPLDEDGLLG</sequence>
<proteinExistence type="predicted"/>
<evidence type="ECO:0000313" key="2">
    <source>
        <dbReference type="EMBL" id="PKY00730.1"/>
    </source>
</evidence>